<dbReference type="InterPro" id="IPR017871">
    <property type="entry name" value="ABC_transporter-like_CS"/>
</dbReference>
<feature type="domain" description="ABC transporter" evidence="6">
    <location>
        <begin position="10"/>
        <end position="232"/>
    </location>
</feature>
<dbReference type="STRING" id="1834516.BL253_11620"/>
<proteinExistence type="inferred from homology"/>
<dbReference type="PROSITE" id="PS00211">
    <property type="entry name" value="ABC_TRANSPORTER_1"/>
    <property type="match status" value="1"/>
</dbReference>
<organism evidence="7 8">
    <name type="scientific">Pseudofrankia asymbiotica</name>
    <dbReference type="NCBI Taxonomy" id="1834516"/>
    <lineage>
        <taxon>Bacteria</taxon>
        <taxon>Bacillati</taxon>
        <taxon>Actinomycetota</taxon>
        <taxon>Actinomycetes</taxon>
        <taxon>Frankiales</taxon>
        <taxon>Frankiaceae</taxon>
        <taxon>Pseudofrankia</taxon>
    </lineage>
</organism>
<evidence type="ECO:0000256" key="3">
    <source>
        <dbReference type="ARBA" id="ARBA00022741"/>
    </source>
</evidence>
<dbReference type="InterPro" id="IPR027417">
    <property type="entry name" value="P-loop_NTPase"/>
</dbReference>
<comment type="caution">
    <text evidence="7">The sequence shown here is derived from an EMBL/GenBank/DDBJ whole genome shotgun (WGS) entry which is preliminary data.</text>
</comment>
<dbReference type="PANTHER" id="PTHR43820">
    <property type="entry name" value="HIGH-AFFINITY BRANCHED-CHAIN AMINO ACID TRANSPORT ATP-BINDING PROTEIN LIVF"/>
    <property type="match status" value="1"/>
</dbReference>
<evidence type="ECO:0000313" key="7">
    <source>
        <dbReference type="EMBL" id="ONH30767.1"/>
    </source>
</evidence>
<dbReference type="RefSeq" id="WP_076816334.1">
    <property type="nucleotide sequence ID" value="NZ_MOMC01000022.1"/>
</dbReference>
<keyword evidence="3" id="KW-0547">Nucleotide-binding</keyword>
<keyword evidence="2" id="KW-0813">Transport</keyword>
<dbReference type="Pfam" id="PF00005">
    <property type="entry name" value="ABC_tran"/>
    <property type="match status" value="1"/>
</dbReference>
<sequence length="238" mass="25134">MAQETGTAALEVRGLTAGYGALAVIHDVTFTVGKGEIVGLLGRNGAGKTTTLMAIAGFLGKYTGEVLVEGAPLTGPSYRRSRGKIGIMVEGRSVFGTLTVRQNLQMAGVDVDESVELFPELRPKLPLRAGVLSGGEQQMLALARTVGRRPSVLLIDELSFGLAPAVSERILERLRAVATALSAGVVLVEQHIHFAASFVDRALIMNEGLVRAEIPASELVARESEIERLYLGGVDEAA</sequence>
<dbReference type="InterPro" id="IPR003439">
    <property type="entry name" value="ABC_transporter-like_ATP-bd"/>
</dbReference>
<dbReference type="SUPFAM" id="SSF52540">
    <property type="entry name" value="P-loop containing nucleoside triphosphate hydrolases"/>
    <property type="match status" value="1"/>
</dbReference>
<keyword evidence="5" id="KW-0029">Amino-acid transport</keyword>
<dbReference type="Gene3D" id="3.40.50.300">
    <property type="entry name" value="P-loop containing nucleotide triphosphate hydrolases"/>
    <property type="match status" value="1"/>
</dbReference>
<dbReference type="GO" id="GO:0015658">
    <property type="term" value="F:branched-chain amino acid transmembrane transporter activity"/>
    <property type="evidence" value="ECO:0007669"/>
    <property type="project" value="TreeGrafter"/>
</dbReference>
<evidence type="ECO:0000256" key="1">
    <source>
        <dbReference type="ARBA" id="ARBA00005417"/>
    </source>
</evidence>
<dbReference type="SMART" id="SM00382">
    <property type="entry name" value="AAA"/>
    <property type="match status" value="1"/>
</dbReference>
<name>A0A1V2ICD1_9ACTN</name>
<keyword evidence="4" id="KW-0067">ATP-binding</keyword>
<evidence type="ECO:0000256" key="5">
    <source>
        <dbReference type="ARBA" id="ARBA00022970"/>
    </source>
</evidence>
<dbReference type="PANTHER" id="PTHR43820:SF4">
    <property type="entry name" value="HIGH-AFFINITY BRANCHED-CHAIN AMINO ACID TRANSPORT ATP-BINDING PROTEIN LIVF"/>
    <property type="match status" value="1"/>
</dbReference>
<dbReference type="Proteomes" id="UP000188929">
    <property type="component" value="Unassembled WGS sequence"/>
</dbReference>
<gene>
    <name evidence="7" type="ORF">BL253_11620</name>
</gene>
<evidence type="ECO:0000313" key="8">
    <source>
        <dbReference type="Proteomes" id="UP000188929"/>
    </source>
</evidence>
<dbReference type="InterPro" id="IPR052156">
    <property type="entry name" value="BCAA_Transport_ATP-bd_LivF"/>
</dbReference>
<protein>
    <submittedName>
        <fullName evidence="7">ABC transporter</fullName>
    </submittedName>
</protein>
<accession>A0A1V2ICD1</accession>
<evidence type="ECO:0000256" key="2">
    <source>
        <dbReference type="ARBA" id="ARBA00022448"/>
    </source>
</evidence>
<keyword evidence="8" id="KW-1185">Reference proteome</keyword>
<dbReference type="GO" id="GO:0016887">
    <property type="term" value="F:ATP hydrolysis activity"/>
    <property type="evidence" value="ECO:0007669"/>
    <property type="project" value="InterPro"/>
</dbReference>
<dbReference type="PROSITE" id="PS50893">
    <property type="entry name" value="ABC_TRANSPORTER_2"/>
    <property type="match status" value="1"/>
</dbReference>
<evidence type="ECO:0000259" key="6">
    <source>
        <dbReference type="PROSITE" id="PS50893"/>
    </source>
</evidence>
<reference evidence="8" key="1">
    <citation type="submission" date="2016-10" db="EMBL/GenBank/DDBJ databases">
        <title>Frankia sp. NRRL B-16386 Genome sequencing.</title>
        <authorList>
            <person name="Ghodhbane-Gtari F."/>
            <person name="Swanson E."/>
            <person name="Gueddou A."/>
            <person name="Hezbri K."/>
            <person name="Ktari K."/>
            <person name="Nouioui I."/>
            <person name="Morris K."/>
            <person name="Simpson S."/>
            <person name="Abebe-Akele F."/>
            <person name="Thomas K."/>
            <person name="Gtari M."/>
            <person name="Tisa L.S."/>
        </authorList>
    </citation>
    <scope>NUCLEOTIDE SEQUENCE [LARGE SCALE GENOMIC DNA]</scope>
    <source>
        <strain evidence="8">NRRL B-16386</strain>
    </source>
</reference>
<dbReference type="InterPro" id="IPR003593">
    <property type="entry name" value="AAA+_ATPase"/>
</dbReference>
<dbReference type="GO" id="GO:0015807">
    <property type="term" value="P:L-amino acid transport"/>
    <property type="evidence" value="ECO:0007669"/>
    <property type="project" value="TreeGrafter"/>
</dbReference>
<evidence type="ECO:0000256" key="4">
    <source>
        <dbReference type="ARBA" id="ARBA00022840"/>
    </source>
</evidence>
<dbReference type="GO" id="GO:0005524">
    <property type="term" value="F:ATP binding"/>
    <property type="evidence" value="ECO:0007669"/>
    <property type="project" value="UniProtKB-KW"/>
</dbReference>
<dbReference type="OrthoDB" id="9776369at2"/>
<dbReference type="EMBL" id="MOMC01000022">
    <property type="protein sequence ID" value="ONH30767.1"/>
    <property type="molecule type" value="Genomic_DNA"/>
</dbReference>
<dbReference type="AlphaFoldDB" id="A0A1V2ICD1"/>
<comment type="similarity">
    <text evidence="1">Belongs to the ABC transporter superfamily.</text>
</comment>